<dbReference type="Gene3D" id="3.30.420.40">
    <property type="match status" value="2"/>
</dbReference>
<sequence>MNNSAAHLDLIKKINRSLILEKIKTEQPISRAQIAKKLSLSKSTVSTIVDELLNRKFVIELGEQSPVKGGGRPALMLGFNPKSAFGIGVDIDRANILIIITDLVGNIVFRKKVPSTNHVMEIINIIKECIKESKIPEEKIIGMGIGVPGRTDNETVFRAKALNWTNLHIGEMFKPYFSFPTFTNNDVNCAGLGEMWLDPEPSTKNLFFIEIGHSIGSAIISNGNLVYGYNYQAGEIAYQISTSDIKNKKFNMLGQPGVFESKISGTALEKSGYSPEILFKKYSQGEKEVIQTIESFVTELSVFIANAINLLNPEKVIIGGYVSESMDVVLNEIQEMVMNLTPIKTKIQLASLGANAGSLGAIAFMFNQVESN</sequence>
<dbReference type="Gene3D" id="1.10.10.10">
    <property type="entry name" value="Winged helix-like DNA-binding domain superfamily/Winged helix DNA-binding domain"/>
    <property type="match status" value="1"/>
</dbReference>
<dbReference type="InterPro" id="IPR036390">
    <property type="entry name" value="WH_DNA-bd_sf"/>
</dbReference>
<dbReference type="Proteomes" id="UP001597458">
    <property type="component" value="Unassembled WGS sequence"/>
</dbReference>
<protein>
    <submittedName>
        <fullName evidence="5">ROK family protein</fullName>
    </submittedName>
</protein>
<evidence type="ECO:0000313" key="5">
    <source>
        <dbReference type="EMBL" id="MFD2616564.1"/>
    </source>
</evidence>
<reference evidence="6" key="1">
    <citation type="journal article" date="2019" name="Int. J. Syst. Evol. Microbiol.">
        <title>The Global Catalogue of Microorganisms (GCM) 10K type strain sequencing project: providing services to taxonomists for standard genome sequencing and annotation.</title>
        <authorList>
            <consortium name="The Broad Institute Genomics Platform"/>
            <consortium name="The Broad Institute Genome Sequencing Center for Infectious Disease"/>
            <person name="Wu L."/>
            <person name="Ma J."/>
        </authorList>
    </citation>
    <scope>NUCLEOTIDE SEQUENCE [LARGE SCALE GENOMIC DNA]</scope>
    <source>
        <strain evidence="6">TISTR 2241</strain>
    </source>
</reference>
<comment type="caution">
    <text evidence="5">The sequence shown here is derived from an EMBL/GenBank/DDBJ whole genome shotgun (WGS) entry which is preliminary data.</text>
</comment>
<dbReference type="Pfam" id="PF00480">
    <property type="entry name" value="ROK"/>
    <property type="match status" value="1"/>
</dbReference>
<evidence type="ECO:0000259" key="4">
    <source>
        <dbReference type="Pfam" id="PF01047"/>
    </source>
</evidence>
<dbReference type="Pfam" id="PF01047">
    <property type="entry name" value="MarR"/>
    <property type="match status" value="1"/>
</dbReference>
<keyword evidence="6" id="KW-1185">Reference proteome</keyword>
<evidence type="ECO:0000256" key="2">
    <source>
        <dbReference type="ARBA" id="ARBA00006479"/>
    </source>
</evidence>
<keyword evidence="3" id="KW-0859">Xylose metabolism</keyword>
<name>A0ABW5PNW9_9BACI</name>
<gene>
    <name evidence="5" type="ORF">ACFSTF_04470</name>
</gene>
<feature type="domain" description="HTH marR-type" evidence="4">
    <location>
        <begin position="18"/>
        <end position="58"/>
    </location>
</feature>
<dbReference type="SUPFAM" id="SSF46785">
    <property type="entry name" value="Winged helix' DNA-binding domain"/>
    <property type="match status" value="1"/>
</dbReference>
<comment type="function">
    <text evidence="1">Transcriptional repressor of xylose-utilizing enzymes.</text>
</comment>
<accession>A0ABW5PNW9</accession>
<dbReference type="SUPFAM" id="SSF53067">
    <property type="entry name" value="Actin-like ATPase domain"/>
    <property type="match status" value="1"/>
</dbReference>
<dbReference type="InterPro" id="IPR043129">
    <property type="entry name" value="ATPase_NBD"/>
</dbReference>
<dbReference type="InterPro" id="IPR036388">
    <property type="entry name" value="WH-like_DNA-bd_sf"/>
</dbReference>
<evidence type="ECO:0000256" key="1">
    <source>
        <dbReference type="ARBA" id="ARBA00002486"/>
    </source>
</evidence>
<dbReference type="InterPro" id="IPR000835">
    <property type="entry name" value="HTH_MarR-typ"/>
</dbReference>
<dbReference type="EMBL" id="JBHUMR010000007">
    <property type="protein sequence ID" value="MFD2616564.1"/>
    <property type="molecule type" value="Genomic_DNA"/>
</dbReference>
<dbReference type="PANTHER" id="PTHR18964">
    <property type="entry name" value="ROK (REPRESSOR, ORF, KINASE) FAMILY"/>
    <property type="match status" value="1"/>
</dbReference>
<dbReference type="InterPro" id="IPR000600">
    <property type="entry name" value="ROK"/>
</dbReference>
<dbReference type="PANTHER" id="PTHR18964:SF149">
    <property type="entry name" value="BIFUNCTIONAL UDP-N-ACETYLGLUCOSAMINE 2-EPIMERASE_N-ACETYLMANNOSAMINE KINASE"/>
    <property type="match status" value="1"/>
</dbReference>
<dbReference type="RefSeq" id="WP_141191260.1">
    <property type="nucleotide sequence ID" value="NZ_JBHUMR010000007.1"/>
</dbReference>
<comment type="similarity">
    <text evidence="2">Belongs to the ROK (NagC/XylR) family.</text>
</comment>
<evidence type="ECO:0000313" key="6">
    <source>
        <dbReference type="Proteomes" id="UP001597458"/>
    </source>
</evidence>
<evidence type="ECO:0000256" key="3">
    <source>
        <dbReference type="ARBA" id="ARBA00022629"/>
    </source>
</evidence>
<keyword evidence="3" id="KW-0119">Carbohydrate metabolism</keyword>
<organism evidence="5 6">
    <name type="scientific">Terrilactibacillus laevilacticus</name>
    <dbReference type="NCBI Taxonomy" id="1380157"/>
    <lineage>
        <taxon>Bacteria</taxon>
        <taxon>Bacillati</taxon>
        <taxon>Bacillota</taxon>
        <taxon>Bacilli</taxon>
        <taxon>Bacillales</taxon>
        <taxon>Bacillaceae</taxon>
        <taxon>Terrilactibacillus</taxon>
    </lineage>
</organism>
<proteinExistence type="inferred from homology"/>